<protein>
    <submittedName>
        <fullName evidence="1">Uncharacterized protein</fullName>
    </submittedName>
</protein>
<dbReference type="EMBL" id="CADEAL010004214">
    <property type="protein sequence ID" value="CAB1454467.1"/>
    <property type="molecule type" value="Genomic_DNA"/>
</dbReference>
<gene>
    <name evidence="1" type="ORF">PLEPLA_LOCUS42233</name>
</gene>
<evidence type="ECO:0000313" key="1">
    <source>
        <dbReference type="EMBL" id="CAB1454467.1"/>
    </source>
</evidence>
<proteinExistence type="predicted"/>
<dbReference type="Proteomes" id="UP001153269">
    <property type="component" value="Unassembled WGS sequence"/>
</dbReference>
<name>A0A9N7VSE1_PLEPL</name>
<evidence type="ECO:0000313" key="2">
    <source>
        <dbReference type="Proteomes" id="UP001153269"/>
    </source>
</evidence>
<organism evidence="1 2">
    <name type="scientific">Pleuronectes platessa</name>
    <name type="common">European plaice</name>
    <dbReference type="NCBI Taxonomy" id="8262"/>
    <lineage>
        <taxon>Eukaryota</taxon>
        <taxon>Metazoa</taxon>
        <taxon>Chordata</taxon>
        <taxon>Craniata</taxon>
        <taxon>Vertebrata</taxon>
        <taxon>Euteleostomi</taxon>
        <taxon>Actinopterygii</taxon>
        <taxon>Neopterygii</taxon>
        <taxon>Teleostei</taxon>
        <taxon>Neoteleostei</taxon>
        <taxon>Acanthomorphata</taxon>
        <taxon>Carangaria</taxon>
        <taxon>Pleuronectiformes</taxon>
        <taxon>Pleuronectoidei</taxon>
        <taxon>Pleuronectidae</taxon>
        <taxon>Pleuronectes</taxon>
    </lineage>
</organism>
<dbReference type="AlphaFoldDB" id="A0A9N7VSE1"/>
<keyword evidence="2" id="KW-1185">Reference proteome</keyword>
<comment type="caution">
    <text evidence="1">The sequence shown here is derived from an EMBL/GenBank/DDBJ whole genome shotgun (WGS) entry which is preliminary data.</text>
</comment>
<reference evidence="1" key="1">
    <citation type="submission" date="2020-03" db="EMBL/GenBank/DDBJ databases">
        <authorList>
            <person name="Weist P."/>
        </authorList>
    </citation>
    <scope>NUCLEOTIDE SEQUENCE</scope>
</reference>
<accession>A0A9N7VSE1</accession>
<sequence length="101" mass="11226">MCSLMETLPEQQQQQQWCSRFMVTCQTLPVISFCIRIRPSVEPAGGPAWNILLSNIRVSDLLSSRQAPEGRLSRGRSVSRPFYFSDVAFQLLCSVAGAAFG</sequence>